<organism evidence="3 4">
    <name type="scientific">Limosilactobacillus coleohominis</name>
    <dbReference type="NCBI Taxonomy" id="181675"/>
    <lineage>
        <taxon>Bacteria</taxon>
        <taxon>Bacillati</taxon>
        <taxon>Bacillota</taxon>
        <taxon>Bacilli</taxon>
        <taxon>Lactobacillales</taxon>
        <taxon>Lactobacillaceae</taxon>
        <taxon>Limosilactobacillus</taxon>
    </lineage>
</organism>
<dbReference type="Proteomes" id="UP000785625">
    <property type="component" value="Unassembled WGS sequence"/>
</dbReference>
<dbReference type="Pfam" id="PF09648">
    <property type="entry name" value="YycI"/>
    <property type="match status" value="1"/>
</dbReference>
<accession>A0ABS2GVR6</accession>
<evidence type="ECO:0000256" key="1">
    <source>
        <dbReference type="SAM" id="Phobius"/>
    </source>
</evidence>
<dbReference type="Gene3D" id="2.40.128.690">
    <property type="entry name" value="YycH protein, domain 3-like"/>
    <property type="match status" value="1"/>
</dbReference>
<gene>
    <name evidence="3" type="ORF">H5975_02555</name>
</gene>
<keyword evidence="1" id="KW-0472">Membrane</keyword>
<reference evidence="3 4" key="1">
    <citation type="journal article" date="2021" name="Sci. Rep.">
        <title>The distribution of antibiotic resistance genes in chicken gut microbiota commensals.</title>
        <authorList>
            <person name="Juricova H."/>
            <person name="Matiasovicova J."/>
            <person name="Kubasova T."/>
            <person name="Cejkova D."/>
            <person name="Rychlik I."/>
        </authorList>
    </citation>
    <scope>NUCLEOTIDE SEQUENCE [LARGE SCALE GENOMIC DNA]</scope>
    <source>
        <strain evidence="3 4">An574</strain>
    </source>
</reference>
<feature type="transmembrane region" description="Helical" evidence="1">
    <location>
        <begin position="6"/>
        <end position="27"/>
    </location>
</feature>
<dbReference type="RefSeq" id="WP_204784755.1">
    <property type="nucleotide sequence ID" value="NZ_CALVGD010000068.1"/>
</dbReference>
<feature type="domain" description="Regulatory protein YycH-like" evidence="2">
    <location>
        <begin position="37"/>
        <end position="257"/>
    </location>
</feature>
<keyword evidence="1" id="KW-1133">Transmembrane helix</keyword>
<dbReference type="InterPro" id="IPR018604">
    <property type="entry name" value="YycI-like"/>
</dbReference>
<name>A0ABS2GVR6_9LACO</name>
<keyword evidence="1" id="KW-0812">Transmembrane</keyword>
<evidence type="ECO:0000313" key="4">
    <source>
        <dbReference type="Proteomes" id="UP000785625"/>
    </source>
</evidence>
<protein>
    <submittedName>
        <fullName evidence="3">Two-component system regulatory protein YycI</fullName>
    </submittedName>
</protein>
<evidence type="ECO:0000313" key="3">
    <source>
        <dbReference type="EMBL" id="MBM6940380.1"/>
    </source>
</evidence>
<keyword evidence="4" id="KW-1185">Reference proteome</keyword>
<comment type="caution">
    <text evidence="3">The sequence shown here is derived from an EMBL/GenBank/DDBJ whole genome shotgun (WGS) entry which is preliminary data.</text>
</comment>
<dbReference type="EMBL" id="JACJKU010000015">
    <property type="protein sequence ID" value="MBM6940380.1"/>
    <property type="molecule type" value="Genomic_DNA"/>
</dbReference>
<proteinExistence type="predicted"/>
<evidence type="ECO:0000259" key="2">
    <source>
        <dbReference type="Pfam" id="PF09648"/>
    </source>
</evidence>
<sequence>MNFKRIQWIFIIAFVLLDIGLCVSLLMGTQFHNTGKQQSQTQITLKEMKNDLISVGPLSDKRRNGYYTAAQSNKAWTSNNRVNQLRGQTARFNDGIVNSTFQKNIKLRTGASQQQQLDKVVHSNLILHGKQYSYNEDLSTAKQIVYTQTIKDQPVLDREGQIKFHVNNNHEVTGYTQGYLSEFKILRPRAMTISQQQAVTWLYRHNQINNNSRITHVIFGYSKIQKNGNQVVFVPIWTVNVKNKAGGSAQSLRVNAFSGIPFKMSINN</sequence>